<dbReference type="EMBL" id="MH825712">
    <property type="protein sequence ID" value="AYD87361.1"/>
    <property type="molecule type" value="Genomic_DNA"/>
</dbReference>
<sequence>MTDSTGAAFGVTAPAPLEVNPAALQQPVQATATVTEAPAVSAVPAAARERLTDRLHKRQVREKLVDIGDGDQVLVRGMDAYAIESLNAGDDDSIDEDSKPKITEQQPRMLRAMCFDPIDGSKLFGTGEQIGVDPKTDQPIIDGWTDHQINKLPMDVLNPLMSGVNYVMGRGTEPGKDSPSTPDTASSSS</sequence>
<organism evidence="2 3">
    <name type="scientific">Microbacterium phage ValentiniPuff</name>
    <dbReference type="NCBI Taxonomy" id="2315705"/>
    <lineage>
        <taxon>Viruses</taxon>
        <taxon>Duplodnaviria</taxon>
        <taxon>Heunggongvirae</taxon>
        <taxon>Uroviricota</taxon>
        <taxon>Caudoviricetes</taxon>
        <taxon>Valentinivirus</taxon>
        <taxon>Valentinivirus valentinipuff</taxon>
    </lineage>
</organism>
<gene>
    <name evidence="2" type="primary">66</name>
    <name evidence="2" type="ORF">SEA_VALENTINIPUFF_66</name>
</gene>
<proteinExistence type="predicted"/>
<protein>
    <submittedName>
        <fullName evidence="2">Uncharacterized protein</fullName>
    </submittedName>
</protein>
<evidence type="ECO:0000256" key="1">
    <source>
        <dbReference type="SAM" id="MobiDB-lite"/>
    </source>
</evidence>
<feature type="region of interest" description="Disordered" evidence="1">
    <location>
        <begin position="167"/>
        <end position="189"/>
    </location>
</feature>
<feature type="compositionally biased region" description="Low complexity" evidence="1">
    <location>
        <begin position="177"/>
        <end position="189"/>
    </location>
</feature>
<accession>A0A386KS97</accession>
<name>A0A386KS97_9CAUD</name>
<evidence type="ECO:0000313" key="2">
    <source>
        <dbReference type="EMBL" id="AYD87361.1"/>
    </source>
</evidence>
<evidence type="ECO:0000313" key="3">
    <source>
        <dbReference type="Proteomes" id="UP000281993"/>
    </source>
</evidence>
<keyword evidence="3" id="KW-1185">Reference proteome</keyword>
<reference evidence="2 3" key="1">
    <citation type="submission" date="2018-08" db="EMBL/GenBank/DDBJ databases">
        <authorList>
            <person name="Preder H."/>
            <person name="Servin-Meza L.A."/>
            <person name="Bonilla J.A."/>
            <person name="Klyczek K."/>
            <person name="Garlena R.A."/>
            <person name="Russell D.A."/>
            <person name="Pope W.H."/>
            <person name="Jacobs-Sera D."/>
            <person name="Hatfull G.F."/>
        </authorList>
    </citation>
    <scope>NUCLEOTIDE SEQUENCE [LARGE SCALE GENOMIC DNA]</scope>
</reference>
<dbReference type="Proteomes" id="UP000281993">
    <property type="component" value="Segment"/>
</dbReference>